<name>A0A382I589_9ZZZZ</name>
<keyword evidence="8" id="KW-0594">Phospholipid biosynthesis</keyword>
<keyword evidence="2" id="KW-0444">Lipid biosynthesis</keyword>
<accession>A0A382I589</accession>
<reference evidence="10" key="1">
    <citation type="submission" date="2018-05" db="EMBL/GenBank/DDBJ databases">
        <authorList>
            <person name="Lanie J.A."/>
            <person name="Ng W.-L."/>
            <person name="Kazmierczak K.M."/>
            <person name="Andrzejewski T.M."/>
            <person name="Davidsen T.M."/>
            <person name="Wayne K.J."/>
            <person name="Tettelin H."/>
            <person name="Glass J.I."/>
            <person name="Rusch D."/>
            <person name="Podicherti R."/>
            <person name="Tsui H.-C.T."/>
            <person name="Winkler M.E."/>
        </authorList>
    </citation>
    <scope>NUCLEOTIDE SEQUENCE</scope>
</reference>
<proteinExistence type="predicted"/>
<evidence type="ECO:0008006" key="11">
    <source>
        <dbReference type="Google" id="ProtNLM"/>
    </source>
</evidence>
<keyword evidence="4" id="KW-0521">NADP</keyword>
<evidence type="ECO:0000256" key="1">
    <source>
        <dbReference type="ARBA" id="ARBA00022490"/>
    </source>
</evidence>
<evidence type="ECO:0000256" key="3">
    <source>
        <dbReference type="ARBA" id="ARBA00022723"/>
    </source>
</evidence>
<dbReference type="Gene3D" id="3.40.50.1970">
    <property type="match status" value="1"/>
</dbReference>
<dbReference type="InterPro" id="IPR032837">
    <property type="entry name" value="G1PDH"/>
</dbReference>
<dbReference type="InterPro" id="IPR016205">
    <property type="entry name" value="Glycerol_DH"/>
</dbReference>
<dbReference type="PANTHER" id="PTHR43616">
    <property type="entry name" value="GLYCEROL DEHYDROGENASE"/>
    <property type="match status" value="1"/>
</dbReference>
<evidence type="ECO:0000313" key="10">
    <source>
        <dbReference type="EMBL" id="SVB94830.1"/>
    </source>
</evidence>
<dbReference type="AlphaFoldDB" id="A0A382I589"/>
<keyword evidence="9" id="KW-1208">Phospholipid metabolism</keyword>
<dbReference type="Pfam" id="PF13685">
    <property type="entry name" value="Fe-ADH_2"/>
    <property type="match status" value="1"/>
</dbReference>
<evidence type="ECO:0000256" key="5">
    <source>
        <dbReference type="ARBA" id="ARBA00023002"/>
    </source>
</evidence>
<keyword evidence="6" id="KW-0520">NAD</keyword>
<dbReference type="Gene3D" id="1.20.1090.10">
    <property type="entry name" value="Dehydroquinate synthase-like - alpha domain"/>
    <property type="match status" value="1"/>
</dbReference>
<organism evidence="10">
    <name type="scientific">marine metagenome</name>
    <dbReference type="NCBI Taxonomy" id="408172"/>
    <lineage>
        <taxon>unclassified sequences</taxon>
        <taxon>metagenomes</taxon>
        <taxon>ecological metagenomes</taxon>
    </lineage>
</organism>
<evidence type="ECO:0000256" key="2">
    <source>
        <dbReference type="ARBA" id="ARBA00022516"/>
    </source>
</evidence>
<dbReference type="GO" id="GO:0016614">
    <property type="term" value="F:oxidoreductase activity, acting on CH-OH group of donors"/>
    <property type="evidence" value="ECO:0007669"/>
    <property type="project" value="InterPro"/>
</dbReference>
<dbReference type="GO" id="GO:0046872">
    <property type="term" value="F:metal ion binding"/>
    <property type="evidence" value="ECO:0007669"/>
    <property type="project" value="UniProtKB-KW"/>
</dbReference>
<evidence type="ECO:0000256" key="8">
    <source>
        <dbReference type="ARBA" id="ARBA00023209"/>
    </source>
</evidence>
<keyword evidence="1" id="KW-0963">Cytoplasm</keyword>
<keyword evidence="7" id="KW-0443">Lipid metabolism</keyword>
<dbReference type="SUPFAM" id="SSF56796">
    <property type="entry name" value="Dehydroquinate synthase-like"/>
    <property type="match status" value="1"/>
</dbReference>
<gene>
    <name evidence="10" type="ORF">METZ01_LOCUS247684</name>
</gene>
<evidence type="ECO:0000256" key="4">
    <source>
        <dbReference type="ARBA" id="ARBA00022857"/>
    </source>
</evidence>
<dbReference type="EMBL" id="UINC01065308">
    <property type="protein sequence ID" value="SVB94830.1"/>
    <property type="molecule type" value="Genomic_DNA"/>
</dbReference>
<keyword evidence="3" id="KW-0479">Metal-binding</keyword>
<keyword evidence="5" id="KW-0560">Oxidoreductase</keyword>
<evidence type="ECO:0000256" key="6">
    <source>
        <dbReference type="ARBA" id="ARBA00023027"/>
    </source>
</evidence>
<dbReference type="PANTHER" id="PTHR43616:SF5">
    <property type="entry name" value="GLYCEROL DEHYDROGENASE 1"/>
    <property type="match status" value="1"/>
</dbReference>
<evidence type="ECO:0000256" key="7">
    <source>
        <dbReference type="ARBA" id="ARBA00023098"/>
    </source>
</evidence>
<sequence>MTLGRGWTGGQNFRPAREVDVIYGHGLVNSESANWPRYVAVTTPTAWKTAQPYIAQKPAGVSAVSMLDWDHLEDASNALPDDAEMVIGIGGGTALDASKYVALKKDLPLRLVPTAVSTGAIIHGVFANWKGHTIVADSEFWPYCDFEHVLVDYELILEAPWYLNTAGIGDVLCMYSGISEWRNQAGVGDTPPVDQELIKPTLEYYRDLSVQFPKTLDSQGNLTADSVGFIMKSIHERDDRQLTSPFASGAGHSLTQVLEEVLQTGLIHGEVAALGGVAVCWAADDYEELVGFLNECKVRYRPSDMGLEKDQLRAVFDYAKDFYPARGIETILAREPLTDSRFEDFWKFIQNV</sequence>
<evidence type="ECO:0000256" key="9">
    <source>
        <dbReference type="ARBA" id="ARBA00023264"/>
    </source>
</evidence>
<protein>
    <recommendedName>
        <fullName evidence="11">Alcohol dehydrogenase iron-type/glycerol dehydrogenase GldA domain-containing protein</fullName>
    </recommendedName>
</protein>
<dbReference type="GO" id="GO:0008654">
    <property type="term" value="P:phospholipid biosynthetic process"/>
    <property type="evidence" value="ECO:0007669"/>
    <property type="project" value="UniProtKB-KW"/>
</dbReference>